<proteinExistence type="predicted"/>
<keyword evidence="2" id="KW-1185">Reference proteome</keyword>
<organism evidence="1 2">
    <name type="scientific">Terasakiispira papahanaumokuakeensis</name>
    <dbReference type="NCBI Taxonomy" id="197479"/>
    <lineage>
        <taxon>Bacteria</taxon>
        <taxon>Pseudomonadati</taxon>
        <taxon>Pseudomonadota</taxon>
        <taxon>Gammaproteobacteria</taxon>
        <taxon>Oceanospirillales</taxon>
        <taxon>Terasakiispira</taxon>
    </lineage>
</organism>
<dbReference type="Proteomes" id="UP000094291">
    <property type="component" value="Unassembled WGS sequence"/>
</dbReference>
<accession>A0A1E2V5R6</accession>
<sequence>MEIEVHSRPDYLELTMGPVQAQIGHAQGPTLRENLDRSLRNALKDPLSRKEGQLEHLQQLTFLLELMLWLDDEQARQVVIQMEYSQLVPLWRFARQHQPAFIDRLSTLMSQRAVEQLEESAAQSAPIPADRVIEAFEALHPMLAECLGNVMPPLPPMNYDPDVGAQQFTEQAVWLKSLPEIPPERRQQIFQLLEPRQRLQLWQLARTQRWSNYDHWLEEQLTPAEYQQLEQQLDRMPPQPQWVRDQLCELVSSWLAPARHQQKAQSDSTAPSKALLDKSRHFLDQLGNLQAAALQQLLKQLSRQQLLHLIGATGQVESRLMHQKLNITLPSKLYKQLRQQAPQKLNDVQLRHLLTELNQLIRTQRASGGPE</sequence>
<dbReference type="EMBL" id="MDTQ01000001">
    <property type="protein sequence ID" value="ODC02202.1"/>
    <property type="molecule type" value="Genomic_DNA"/>
</dbReference>
<gene>
    <name evidence="1" type="ORF">BFW38_00210</name>
</gene>
<comment type="caution">
    <text evidence="1">The sequence shown here is derived from an EMBL/GenBank/DDBJ whole genome shotgun (WGS) entry which is preliminary data.</text>
</comment>
<dbReference type="SUPFAM" id="SSF48029">
    <property type="entry name" value="FliG"/>
    <property type="match status" value="1"/>
</dbReference>
<dbReference type="AlphaFoldDB" id="A0A1E2V5R6"/>
<evidence type="ECO:0000313" key="1">
    <source>
        <dbReference type="EMBL" id="ODC02202.1"/>
    </source>
</evidence>
<dbReference type="RefSeq" id="WP_068996586.1">
    <property type="nucleotide sequence ID" value="NZ_MDTQ01000001.1"/>
</dbReference>
<evidence type="ECO:0000313" key="2">
    <source>
        <dbReference type="Proteomes" id="UP000094291"/>
    </source>
</evidence>
<dbReference type="InterPro" id="IPR011002">
    <property type="entry name" value="FliG_a-hlx"/>
</dbReference>
<name>A0A1E2V5R6_9GAMM</name>
<protein>
    <submittedName>
        <fullName evidence="1">Uncharacterized protein</fullName>
    </submittedName>
</protein>
<reference evidence="1 2" key="1">
    <citation type="submission" date="2016-08" db="EMBL/GenBank/DDBJ databases">
        <authorList>
            <person name="Seilhamer J.J."/>
        </authorList>
    </citation>
    <scope>NUCLEOTIDE SEQUENCE [LARGE SCALE GENOMIC DNA]</scope>
    <source>
        <strain evidence="1 2">PH27A</strain>
    </source>
</reference>